<gene>
    <name evidence="1" type="ORF">NCTC11190_00889</name>
</gene>
<sequence length="99" mass="10642">MEDILLAADGDVDFASGDLLPAGTDRATGQHKRDILMASPGDYKEAPTVGVGAVEYIQNDAQLFLRDVRKQMQADGIAVREVAFDGRGNLIVDGSYEND</sequence>
<proteinExistence type="predicted"/>
<dbReference type="STRING" id="880526.GCA_000427365_00558"/>
<dbReference type="AlphaFoldDB" id="A0A379MSD9"/>
<name>A0A379MSD9_9BACT</name>
<evidence type="ECO:0000313" key="2">
    <source>
        <dbReference type="Proteomes" id="UP000255233"/>
    </source>
</evidence>
<dbReference type="EMBL" id="UGVL01000001">
    <property type="protein sequence ID" value="SUE33679.1"/>
    <property type="molecule type" value="Genomic_DNA"/>
</dbReference>
<dbReference type="OrthoDB" id="799440at2"/>
<protein>
    <submittedName>
        <fullName evidence="1">Uncharacterized protein</fullName>
    </submittedName>
</protein>
<dbReference type="Proteomes" id="UP000255233">
    <property type="component" value="Unassembled WGS sequence"/>
</dbReference>
<reference evidence="1 2" key="1">
    <citation type="submission" date="2018-06" db="EMBL/GenBank/DDBJ databases">
        <authorList>
            <consortium name="Pathogen Informatics"/>
            <person name="Doyle S."/>
        </authorList>
    </citation>
    <scope>NUCLEOTIDE SEQUENCE [LARGE SCALE GENOMIC DNA]</scope>
    <source>
        <strain evidence="1 2">NCTC11190</strain>
    </source>
</reference>
<dbReference type="RefSeq" id="WP_037291401.1">
    <property type="nucleotide sequence ID" value="NZ_UGVL01000001.1"/>
</dbReference>
<accession>A0A379MSD9</accession>
<organism evidence="1 2">
    <name type="scientific">Rikenella microfusus</name>
    <dbReference type="NCBI Taxonomy" id="28139"/>
    <lineage>
        <taxon>Bacteria</taxon>
        <taxon>Pseudomonadati</taxon>
        <taxon>Bacteroidota</taxon>
        <taxon>Bacteroidia</taxon>
        <taxon>Bacteroidales</taxon>
        <taxon>Rikenellaceae</taxon>
        <taxon>Rikenella</taxon>
    </lineage>
</organism>
<evidence type="ECO:0000313" key="1">
    <source>
        <dbReference type="EMBL" id="SUE33679.1"/>
    </source>
</evidence>
<keyword evidence="2" id="KW-1185">Reference proteome</keyword>